<accession>A0A8X6QUE7</accession>
<evidence type="ECO:0000313" key="2">
    <source>
        <dbReference type="Proteomes" id="UP000887013"/>
    </source>
</evidence>
<gene>
    <name evidence="1" type="primary">SLC41A1_1</name>
    <name evidence="1" type="ORF">NPIL_587101</name>
</gene>
<dbReference type="EMBL" id="BMAW01034968">
    <property type="protein sequence ID" value="GFU37634.1"/>
    <property type="molecule type" value="Genomic_DNA"/>
</dbReference>
<organism evidence="1 2">
    <name type="scientific">Nephila pilipes</name>
    <name type="common">Giant wood spider</name>
    <name type="synonym">Nephila maculata</name>
    <dbReference type="NCBI Taxonomy" id="299642"/>
    <lineage>
        <taxon>Eukaryota</taxon>
        <taxon>Metazoa</taxon>
        <taxon>Ecdysozoa</taxon>
        <taxon>Arthropoda</taxon>
        <taxon>Chelicerata</taxon>
        <taxon>Arachnida</taxon>
        <taxon>Araneae</taxon>
        <taxon>Araneomorphae</taxon>
        <taxon>Entelegynae</taxon>
        <taxon>Araneoidea</taxon>
        <taxon>Nephilidae</taxon>
        <taxon>Nephila</taxon>
    </lineage>
</organism>
<name>A0A8X6QUE7_NEPPI</name>
<feature type="non-terminal residue" evidence="1">
    <location>
        <position position="65"/>
    </location>
</feature>
<dbReference type="Proteomes" id="UP000887013">
    <property type="component" value="Unassembled WGS sequence"/>
</dbReference>
<reference evidence="1" key="1">
    <citation type="submission" date="2020-08" db="EMBL/GenBank/DDBJ databases">
        <title>Multicomponent nature underlies the extraordinary mechanical properties of spider dragline silk.</title>
        <authorList>
            <person name="Kono N."/>
            <person name="Nakamura H."/>
            <person name="Mori M."/>
            <person name="Yoshida Y."/>
            <person name="Ohtoshi R."/>
            <person name="Malay A.D."/>
            <person name="Moran D.A.P."/>
            <person name="Tomita M."/>
            <person name="Numata K."/>
            <person name="Arakawa K."/>
        </authorList>
    </citation>
    <scope>NUCLEOTIDE SEQUENCE</scope>
</reference>
<protein>
    <submittedName>
        <fullName evidence="1">Solute carrier family 41 member 1</fullName>
    </submittedName>
</protein>
<sequence length="65" mass="6940">MAGEIVDVHGKDCSEKRCAVVRQFSAPAGHGMPVPMPVTAPGNLQCPLEFWIHSETTPLLSAVPK</sequence>
<comment type="caution">
    <text evidence="1">The sequence shown here is derived from an EMBL/GenBank/DDBJ whole genome shotgun (WGS) entry which is preliminary data.</text>
</comment>
<keyword evidence="2" id="KW-1185">Reference proteome</keyword>
<evidence type="ECO:0000313" key="1">
    <source>
        <dbReference type="EMBL" id="GFU37634.1"/>
    </source>
</evidence>
<proteinExistence type="predicted"/>
<dbReference type="AlphaFoldDB" id="A0A8X6QUE7"/>